<protein>
    <recommendedName>
        <fullName evidence="13">Arginine biosynthesis bifunctional protein ArgJ</fullName>
    </recommendedName>
    <domain>
        <recommendedName>
            <fullName evidence="13">Glutamate N-acetyltransferase</fullName>
            <ecNumber evidence="13">2.3.1.35</ecNumber>
        </recommendedName>
        <alternativeName>
            <fullName evidence="13">Ornithine acetyltransferase</fullName>
            <shortName evidence="13">OATase</shortName>
        </alternativeName>
        <alternativeName>
            <fullName evidence="13">Ornithine transacetylase</fullName>
        </alternativeName>
    </domain>
    <domain>
        <recommendedName>
            <fullName evidence="13">Amino-acid acetyltransferase</fullName>
            <ecNumber evidence="13">2.3.1.1</ecNumber>
        </recommendedName>
        <alternativeName>
            <fullName evidence="13">N-acetylglutamate synthase</fullName>
            <shortName evidence="13">AGSase</shortName>
        </alternativeName>
    </domain>
    <component>
        <recommendedName>
            <fullName evidence="13">Arginine biosynthesis bifunctional protein ArgJ alpha chain</fullName>
        </recommendedName>
    </component>
    <component>
        <recommendedName>
            <fullName evidence="13">Arginine biosynthesis bifunctional protein ArgJ beta chain</fullName>
        </recommendedName>
    </component>
</protein>
<evidence type="ECO:0000256" key="13">
    <source>
        <dbReference type="HAMAP-Rule" id="MF_01106"/>
    </source>
</evidence>
<feature type="binding site" evidence="13">
    <location>
        <position position="404"/>
    </location>
    <ligand>
        <name>substrate</name>
    </ligand>
</feature>
<dbReference type="NCBIfam" id="TIGR00120">
    <property type="entry name" value="ArgJ"/>
    <property type="match status" value="1"/>
</dbReference>
<reference evidence="14 15" key="1">
    <citation type="submission" date="2018-03" db="EMBL/GenBank/DDBJ databases">
        <title>Genomic Encyclopedia of Type Strains, Phase III (KMG-III): the genomes of soil and plant-associated and newly described type strains.</title>
        <authorList>
            <person name="Whitman W."/>
        </authorList>
    </citation>
    <scope>NUCLEOTIDE SEQUENCE [LARGE SCALE GENOMIC DNA]</scope>
    <source>
        <strain evidence="14 15">CGMCC 1.07653</strain>
    </source>
</reference>
<dbReference type="InterPro" id="IPR016117">
    <property type="entry name" value="ArgJ-like_dom_sf"/>
</dbReference>
<evidence type="ECO:0000256" key="1">
    <source>
        <dbReference type="ARBA" id="ARBA00004496"/>
    </source>
</evidence>
<dbReference type="Pfam" id="PF01960">
    <property type="entry name" value="ArgJ"/>
    <property type="match status" value="1"/>
</dbReference>
<dbReference type="PANTHER" id="PTHR23100">
    <property type="entry name" value="ARGININE BIOSYNTHESIS BIFUNCTIONAL PROTEIN ARGJ"/>
    <property type="match status" value="1"/>
</dbReference>
<dbReference type="InterPro" id="IPR042195">
    <property type="entry name" value="ArgJ_beta_C"/>
</dbReference>
<dbReference type="Gene3D" id="3.30.2330.10">
    <property type="entry name" value="arginine biosynthesis bifunctional protein suprefamily"/>
    <property type="match status" value="1"/>
</dbReference>
<dbReference type="InterPro" id="IPR002813">
    <property type="entry name" value="Arg_biosynth_ArgJ"/>
</dbReference>
<dbReference type="UniPathway" id="UPA00068">
    <property type="reaction ID" value="UER00106"/>
</dbReference>
<sequence>MPANTESKMIQKVDESITAPAGFFADGLHTSVKRRRKDLGVIFCEHPAAAAAVYTTNAVQAAPLFVTKEAIQTNGTLQAFIVNSGNANACTGEQGQRDAYTMQAAAAEKLGLSVEDVGVASTGVIGETMPMDKILPGIELLNPERSTEKAHAFNEAILTTDKIQKHTCYEAVIDGAVVKLAGVAKGSGMIKPNMATMLAFLTTDAVIDEAALHDALKEVTDQTYNRITVDGDTSTNDMVAVMASGAAHNNKLTPNHPEWSVFTGMLKAVSEDLSKRIAQDGEGATKLIEVQVEGAQDDEEAGKAAKAVVGSDLVKTMAYGNDANWGRVICALGYSGAALTVESVDISIGSINVLKQGQPQPFSEEEATTYLKNETVVIHVHLHQGPGSGKAWGCDLTYDYVRINAGYRT</sequence>
<feature type="chain" id="PRO_5023421534" description="Arginine biosynthesis bifunctional protein ArgJ alpha chain" evidence="13">
    <location>
        <begin position="1"/>
        <end position="195"/>
    </location>
</feature>
<dbReference type="SUPFAM" id="SSF56266">
    <property type="entry name" value="DmpA/ArgJ-like"/>
    <property type="match status" value="1"/>
</dbReference>
<dbReference type="GO" id="GO:0006526">
    <property type="term" value="P:L-arginine biosynthetic process"/>
    <property type="evidence" value="ECO:0007669"/>
    <property type="project" value="UniProtKB-UniRule"/>
</dbReference>
<dbReference type="Gene3D" id="3.60.70.12">
    <property type="entry name" value="L-amino peptidase D-ALA esterase/amidase"/>
    <property type="match status" value="1"/>
</dbReference>
<feature type="binding site" evidence="13">
    <location>
        <position position="159"/>
    </location>
    <ligand>
        <name>substrate</name>
    </ligand>
</feature>
<accession>A0A2P8HXI5</accession>
<comment type="caution">
    <text evidence="14">The sequence shown here is derived from an EMBL/GenBank/DDBJ whole genome shotgun (WGS) entry which is preliminary data.</text>
</comment>
<keyword evidence="8 13" id="KW-0511">Multifunctional enzyme</keyword>
<dbReference type="GO" id="GO:0005737">
    <property type="term" value="C:cytoplasm"/>
    <property type="evidence" value="ECO:0007669"/>
    <property type="project" value="UniProtKB-SubCell"/>
</dbReference>
<name>A0A2P8HXI5_9BACI</name>
<comment type="function">
    <text evidence="12 13">Catalyzes two activities which are involved in the cyclic version of arginine biosynthesis: the synthesis of N-acetylglutamate from glutamate and acetyl-CoA as the acetyl donor, and of ornithine by transacetylation between N(2)-acetylornithine and glutamate.</text>
</comment>
<dbReference type="AlphaFoldDB" id="A0A2P8HXI5"/>
<feature type="active site" description="Nucleophile" evidence="13">
    <location>
        <position position="196"/>
    </location>
</feature>
<feature type="site" description="Involved in the stabilization of negative charge on the oxyanion by the formation of the oxyanion hole" evidence="13">
    <location>
        <position position="122"/>
    </location>
</feature>
<feature type="binding site" evidence="13">
    <location>
        <position position="185"/>
    </location>
    <ligand>
        <name>substrate</name>
    </ligand>
</feature>
<keyword evidence="13" id="KW-0963">Cytoplasm</keyword>
<dbReference type="PANTHER" id="PTHR23100:SF0">
    <property type="entry name" value="ARGININE BIOSYNTHESIS BIFUNCTIONAL PROTEIN ARGJ, MITOCHONDRIAL"/>
    <property type="match status" value="1"/>
</dbReference>
<keyword evidence="6 13" id="KW-0808">Transferase</keyword>
<evidence type="ECO:0000313" key="14">
    <source>
        <dbReference type="EMBL" id="PSL50941.1"/>
    </source>
</evidence>
<dbReference type="FunFam" id="3.10.20.340:FF:000001">
    <property type="entry name" value="Arginine biosynthesis bifunctional protein ArgJ, chloroplastic"/>
    <property type="match status" value="1"/>
</dbReference>
<comment type="catalytic activity">
    <reaction evidence="10 13">
        <text>L-glutamate + acetyl-CoA = N-acetyl-L-glutamate + CoA + H(+)</text>
        <dbReference type="Rhea" id="RHEA:24292"/>
        <dbReference type="ChEBI" id="CHEBI:15378"/>
        <dbReference type="ChEBI" id="CHEBI:29985"/>
        <dbReference type="ChEBI" id="CHEBI:44337"/>
        <dbReference type="ChEBI" id="CHEBI:57287"/>
        <dbReference type="ChEBI" id="CHEBI:57288"/>
        <dbReference type="EC" id="2.3.1.1"/>
    </reaction>
</comment>
<keyword evidence="7 13" id="KW-0068">Autocatalytic cleavage</keyword>
<dbReference type="Gene3D" id="3.10.20.340">
    <property type="entry name" value="ArgJ beta chain, C-terminal domain"/>
    <property type="match status" value="1"/>
</dbReference>
<keyword evidence="4 13" id="KW-0055">Arginine biosynthesis</keyword>
<gene>
    <name evidence="13" type="primary">argJ</name>
    <name evidence="14" type="ORF">B0H94_102218</name>
</gene>
<dbReference type="HAMAP" id="MF_01106">
    <property type="entry name" value="ArgJ"/>
    <property type="match status" value="1"/>
</dbReference>
<evidence type="ECO:0000256" key="4">
    <source>
        <dbReference type="ARBA" id="ARBA00022571"/>
    </source>
</evidence>
<dbReference type="GO" id="GO:0004042">
    <property type="term" value="F:L-glutamate N-acetyltransferase activity"/>
    <property type="evidence" value="ECO:0007669"/>
    <property type="project" value="UniProtKB-UniRule"/>
</dbReference>
<keyword evidence="9 13" id="KW-0012">Acyltransferase</keyword>
<dbReference type="FunFam" id="3.60.70.12:FF:000001">
    <property type="entry name" value="Arginine biosynthesis bifunctional protein ArgJ, chloroplastic"/>
    <property type="match status" value="1"/>
</dbReference>
<dbReference type="GO" id="GO:0006592">
    <property type="term" value="P:ornithine biosynthetic process"/>
    <property type="evidence" value="ECO:0007669"/>
    <property type="project" value="TreeGrafter"/>
</dbReference>
<evidence type="ECO:0000256" key="11">
    <source>
        <dbReference type="ARBA" id="ARBA00049439"/>
    </source>
</evidence>
<comment type="pathway">
    <text evidence="13">Amino-acid biosynthesis; L-arginine biosynthesis; L-ornithine and N-acetyl-L-glutamate from L-glutamate and N(2)-acetyl-L-ornithine (cyclic): step 1/1.</text>
</comment>
<dbReference type="GO" id="GO:0004358">
    <property type="term" value="F:L-glutamate N-acetyltransferase activity, acting on acetyl-L-ornithine as donor"/>
    <property type="evidence" value="ECO:0007669"/>
    <property type="project" value="UniProtKB-UniRule"/>
</dbReference>
<dbReference type="EC" id="2.3.1.35" evidence="13"/>
<feature type="site" description="Cleavage; by autolysis" evidence="13">
    <location>
        <begin position="195"/>
        <end position="196"/>
    </location>
</feature>
<feature type="binding site" evidence="13">
    <location>
        <position position="196"/>
    </location>
    <ligand>
        <name>substrate</name>
    </ligand>
</feature>
<dbReference type="CDD" id="cd02152">
    <property type="entry name" value="OAT"/>
    <property type="match status" value="1"/>
</dbReference>
<evidence type="ECO:0000256" key="7">
    <source>
        <dbReference type="ARBA" id="ARBA00022813"/>
    </source>
</evidence>
<dbReference type="RefSeq" id="WP_427909924.1">
    <property type="nucleotide sequence ID" value="NZ_PYAV01000002.1"/>
</dbReference>
<evidence type="ECO:0000256" key="3">
    <source>
        <dbReference type="ARBA" id="ARBA00011475"/>
    </source>
</evidence>
<comment type="catalytic activity">
    <reaction evidence="11 13">
        <text>N(2)-acetyl-L-ornithine + L-glutamate = N-acetyl-L-glutamate + L-ornithine</text>
        <dbReference type="Rhea" id="RHEA:15349"/>
        <dbReference type="ChEBI" id="CHEBI:29985"/>
        <dbReference type="ChEBI" id="CHEBI:44337"/>
        <dbReference type="ChEBI" id="CHEBI:46911"/>
        <dbReference type="ChEBI" id="CHEBI:57805"/>
        <dbReference type="EC" id="2.3.1.35"/>
    </reaction>
</comment>
<dbReference type="EMBL" id="PYAV01000002">
    <property type="protein sequence ID" value="PSL50941.1"/>
    <property type="molecule type" value="Genomic_DNA"/>
</dbReference>
<evidence type="ECO:0000256" key="10">
    <source>
        <dbReference type="ARBA" id="ARBA00048372"/>
    </source>
</evidence>
<comment type="pathway">
    <text evidence="13">Amino-acid biosynthesis; L-arginine biosynthesis; N(2)-acetyl-L-ornithine from L-glutamate: step 1/4.</text>
</comment>
<evidence type="ECO:0000256" key="2">
    <source>
        <dbReference type="ARBA" id="ARBA00006774"/>
    </source>
</evidence>
<evidence type="ECO:0000256" key="12">
    <source>
        <dbReference type="ARBA" id="ARBA00054976"/>
    </source>
</evidence>
<organism evidence="14 15">
    <name type="scientific">Salsuginibacillus halophilus</name>
    <dbReference type="NCBI Taxonomy" id="517424"/>
    <lineage>
        <taxon>Bacteria</taxon>
        <taxon>Bacillati</taxon>
        <taxon>Bacillota</taxon>
        <taxon>Bacilli</taxon>
        <taxon>Bacillales</taxon>
        <taxon>Bacillaceae</taxon>
        <taxon>Salsuginibacillus</taxon>
    </lineage>
</organism>
<proteinExistence type="inferred from homology"/>
<dbReference type="FunFam" id="3.30.2330.10:FF:000001">
    <property type="entry name" value="Arginine biosynthesis bifunctional protein ArgJ, mitochondrial"/>
    <property type="match status" value="1"/>
</dbReference>
<comment type="subcellular location">
    <subcellularLocation>
        <location evidence="1 13">Cytoplasm</location>
    </subcellularLocation>
</comment>
<dbReference type="EC" id="2.3.1.1" evidence="13"/>
<feature type="binding site" evidence="13">
    <location>
        <position position="282"/>
    </location>
    <ligand>
        <name>substrate</name>
    </ligand>
</feature>
<evidence type="ECO:0000313" key="15">
    <source>
        <dbReference type="Proteomes" id="UP000242310"/>
    </source>
</evidence>
<dbReference type="Proteomes" id="UP000242310">
    <property type="component" value="Unassembled WGS sequence"/>
</dbReference>
<feature type="chain" id="PRO_5023421533" description="Arginine biosynthesis bifunctional protein ArgJ beta chain" evidence="13">
    <location>
        <begin position="196"/>
        <end position="409"/>
    </location>
</feature>
<comment type="subunit">
    <text evidence="3 13">Heterotetramer of two alpha and two beta chains.</text>
</comment>
<evidence type="ECO:0000256" key="9">
    <source>
        <dbReference type="ARBA" id="ARBA00023315"/>
    </source>
</evidence>
<evidence type="ECO:0000256" key="6">
    <source>
        <dbReference type="ARBA" id="ARBA00022679"/>
    </source>
</evidence>
<evidence type="ECO:0000256" key="5">
    <source>
        <dbReference type="ARBA" id="ARBA00022605"/>
    </source>
</evidence>
<dbReference type="NCBIfam" id="NF003802">
    <property type="entry name" value="PRK05388.1"/>
    <property type="match status" value="1"/>
</dbReference>
<comment type="similarity">
    <text evidence="2 13">Belongs to the ArgJ family.</text>
</comment>
<evidence type="ECO:0000256" key="8">
    <source>
        <dbReference type="ARBA" id="ARBA00023268"/>
    </source>
</evidence>
<feature type="site" description="Involved in the stabilization of negative charge on the oxyanion by the formation of the oxyanion hole" evidence="13">
    <location>
        <position position="123"/>
    </location>
</feature>
<feature type="binding site" evidence="13">
    <location>
        <position position="409"/>
    </location>
    <ligand>
        <name>substrate</name>
    </ligand>
</feature>
<keyword evidence="15" id="KW-1185">Reference proteome</keyword>
<keyword evidence="5 13" id="KW-0028">Amino-acid biosynthesis</keyword>